<evidence type="ECO:0000313" key="2">
    <source>
        <dbReference type="Proteomes" id="UP000249304"/>
    </source>
</evidence>
<proteinExistence type="predicted"/>
<name>A0A2W2E8S4_9ACTN</name>
<dbReference type="SUPFAM" id="SSF48150">
    <property type="entry name" value="DNA-glycosylase"/>
    <property type="match status" value="1"/>
</dbReference>
<dbReference type="Proteomes" id="UP000249304">
    <property type="component" value="Unassembled WGS sequence"/>
</dbReference>
<dbReference type="RefSeq" id="WP_111183608.1">
    <property type="nucleotide sequence ID" value="NZ_POUD01000235.1"/>
</dbReference>
<evidence type="ECO:0000313" key="1">
    <source>
        <dbReference type="EMBL" id="PZG09960.1"/>
    </source>
</evidence>
<dbReference type="Gene3D" id="1.10.340.30">
    <property type="entry name" value="Hypothetical protein, domain 2"/>
    <property type="match status" value="1"/>
</dbReference>
<keyword evidence="2" id="KW-1185">Reference proteome</keyword>
<evidence type="ECO:0008006" key="3">
    <source>
        <dbReference type="Google" id="ProtNLM"/>
    </source>
</evidence>
<protein>
    <recommendedName>
        <fullName evidence="3">Endonuclease</fullName>
    </recommendedName>
</protein>
<accession>A0A2W2E8S4</accession>
<gene>
    <name evidence="1" type="ORF">C1J01_36865</name>
</gene>
<dbReference type="OrthoDB" id="3078554at2"/>
<organism evidence="1 2">
    <name type="scientific">Nonomuraea aridisoli</name>
    <dbReference type="NCBI Taxonomy" id="2070368"/>
    <lineage>
        <taxon>Bacteria</taxon>
        <taxon>Bacillati</taxon>
        <taxon>Actinomycetota</taxon>
        <taxon>Actinomycetes</taxon>
        <taxon>Streptosporangiales</taxon>
        <taxon>Streptosporangiaceae</taxon>
        <taxon>Nonomuraea</taxon>
    </lineage>
</organism>
<dbReference type="GO" id="GO:0006281">
    <property type="term" value="P:DNA repair"/>
    <property type="evidence" value="ECO:0007669"/>
    <property type="project" value="InterPro"/>
</dbReference>
<sequence length="218" mass="23704">MGKNEGAVLDVLLDRYGRTFCGEAGIRLSDRPKPLYQLLVLATLLSARISADIAVAAAKELFKAGYGTPKGMRDASWQDRVDALGRGHYRRYDERTSTMLGEGAELLVDRWKGDLRRLRDEAGGDERGIARLLMEFPGIGPTGADIFLREVQAVWPQVAPHLDERVLDGAGKLGLPRQPGRLAKLVGSGGDLARLSAALVRVSRSKKTVEEVKSAAAR</sequence>
<dbReference type="InterPro" id="IPR011257">
    <property type="entry name" value="DNA_glycosylase"/>
</dbReference>
<comment type="caution">
    <text evidence="1">The sequence shown here is derived from an EMBL/GenBank/DDBJ whole genome shotgun (WGS) entry which is preliminary data.</text>
</comment>
<dbReference type="EMBL" id="POUD01000235">
    <property type="protein sequence ID" value="PZG09960.1"/>
    <property type="molecule type" value="Genomic_DNA"/>
</dbReference>
<dbReference type="GO" id="GO:0003824">
    <property type="term" value="F:catalytic activity"/>
    <property type="evidence" value="ECO:0007669"/>
    <property type="project" value="InterPro"/>
</dbReference>
<dbReference type="AlphaFoldDB" id="A0A2W2E8S4"/>
<reference evidence="1 2" key="1">
    <citation type="submission" date="2018-01" db="EMBL/GenBank/DDBJ databases">
        <title>Draft genome sequence of Nonomuraea sp. KC333.</title>
        <authorList>
            <person name="Sahin N."/>
            <person name="Saygin H."/>
            <person name="Ay H."/>
        </authorList>
    </citation>
    <scope>NUCLEOTIDE SEQUENCE [LARGE SCALE GENOMIC DNA]</scope>
    <source>
        <strain evidence="1 2">KC333</strain>
    </source>
</reference>